<dbReference type="GO" id="GO:0007095">
    <property type="term" value="P:mitotic G2 DNA damage checkpoint signaling"/>
    <property type="evidence" value="ECO:0007669"/>
    <property type="project" value="TreeGrafter"/>
</dbReference>
<dbReference type="Gene3D" id="2.130.10.10">
    <property type="entry name" value="YVTN repeat-like/Quinoprotein amine dehydrogenase"/>
    <property type="match status" value="2"/>
</dbReference>
<reference evidence="7" key="1">
    <citation type="submission" date="2022-10" db="EMBL/GenBank/DDBJ databases">
        <title>Genome assembly of Pristionchus species.</title>
        <authorList>
            <person name="Yoshida K."/>
            <person name="Sommer R.J."/>
        </authorList>
    </citation>
    <scope>NUCLEOTIDE SEQUENCE [LARGE SCALE GENOMIC DNA]</scope>
    <source>
        <strain evidence="7">RS5460</strain>
    </source>
</reference>
<dbReference type="PROSITE" id="PS50082">
    <property type="entry name" value="WD_REPEATS_2"/>
    <property type="match status" value="1"/>
</dbReference>
<dbReference type="GO" id="GO:0043161">
    <property type="term" value="P:proteasome-mediated ubiquitin-dependent protein catabolic process"/>
    <property type="evidence" value="ECO:0007669"/>
    <property type="project" value="TreeGrafter"/>
</dbReference>
<comment type="pathway">
    <text evidence="1">Protein modification; protein ubiquitination.</text>
</comment>
<dbReference type="PROSITE" id="PS50294">
    <property type="entry name" value="WD_REPEATS_REGION"/>
    <property type="match status" value="1"/>
</dbReference>
<evidence type="ECO:0000313" key="7">
    <source>
        <dbReference type="Proteomes" id="UP001328107"/>
    </source>
</evidence>
<feature type="non-terminal residue" evidence="6">
    <location>
        <position position="1"/>
    </location>
</feature>
<evidence type="ECO:0000256" key="2">
    <source>
        <dbReference type="ARBA" id="ARBA00022786"/>
    </source>
</evidence>
<sequence>TELMDWKYIRGTGIHGARRVPSSYFSEYFSPGFTYAPEDAWVTGRFCPSVEHRLFIGSDTGYVCAINVDAVPDNQEDGLECYFRAHPGVVMDIVPVPGNRDELLTMSGSDIRIWSLGTPIKSSLFLGHDKSVRAASFMPDNSNLFSTGGRDGSILMWDRRVAPIDQNGQAYRRPSKEYRNCHMIKAQAPSAALIGRRRSERVAPSRPCPSITSLVYLDEYTVVTSSELGKSGIRLWDTRRAPVKEESRPLAVLEVPSSTSRDVGVSSISLDRFKSSLFAVSTDNCIHEFHPNSGRVQPVRSYVGASIGADFYIQMACSPVSDHILCGSGDKRALMWDAQKFHSYSDQNLTGPATASQKGIRPVFSLGGHSKKVATVAYSANAMYILTMDDSDFRIWRHMPVSRTSLGEVEEAIGVQFERVERMEQPREEEASSVLERISITPGPRLFLSPTKAGMAPLQKRKEPFASPFKSQGASMRLFGEKENIPPGKMLRLDNVSLPSLEDIEEEEKRKEEERKRMEERRKNPFYYKYPTMHMPNLVYERYMEQLKGEGKKPVETETVTKSGRKVRTLECWARSSTGRLSKESLPSIEEFPGSACAQMISTAAVTTTSSPRKLQLRPPLQPPSSTGTTAIKGRRSSVRNILHYFQTNKTTDKE</sequence>
<dbReference type="PANTHER" id="PTHR22852">
    <property type="entry name" value="LETHAL 2 DENTICLELESS PROTEIN RETINOIC ACID-REGULATED NUCLEAR MATRIX-ASSOCIATED PROTEIN"/>
    <property type="match status" value="1"/>
</dbReference>
<dbReference type="GO" id="GO:0030674">
    <property type="term" value="F:protein-macromolecule adaptor activity"/>
    <property type="evidence" value="ECO:0007669"/>
    <property type="project" value="TreeGrafter"/>
</dbReference>
<dbReference type="AlphaFoldDB" id="A0AAN5DAR3"/>
<feature type="region of interest" description="Disordered" evidence="5">
    <location>
        <begin position="608"/>
        <end position="639"/>
    </location>
</feature>
<dbReference type="InterPro" id="IPR015943">
    <property type="entry name" value="WD40/YVTN_repeat-like_dom_sf"/>
</dbReference>
<keyword evidence="7" id="KW-1185">Reference proteome</keyword>
<organism evidence="6 7">
    <name type="scientific">Pristionchus mayeri</name>
    <dbReference type="NCBI Taxonomy" id="1317129"/>
    <lineage>
        <taxon>Eukaryota</taxon>
        <taxon>Metazoa</taxon>
        <taxon>Ecdysozoa</taxon>
        <taxon>Nematoda</taxon>
        <taxon>Chromadorea</taxon>
        <taxon>Rhabditida</taxon>
        <taxon>Rhabditina</taxon>
        <taxon>Diplogasteromorpha</taxon>
        <taxon>Diplogasteroidea</taxon>
        <taxon>Neodiplogasteridae</taxon>
        <taxon>Pristionchus</taxon>
    </lineage>
</organism>
<dbReference type="InterPro" id="IPR036322">
    <property type="entry name" value="WD40_repeat_dom_sf"/>
</dbReference>
<keyword evidence="4" id="KW-0853">WD repeat</keyword>
<dbReference type="Proteomes" id="UP001328107">
    <property type="component" value="Unassembled WGS sequence"/>
</dbReference>
<accession>A0AAN5DAR3</accession>
<dbReference type="SMART" id="SM00320">
    <property type="entry name" value="WD40"/>
    <property type="match status" value="6"/>
</dbReference>
<protein>
    <recommendedName>
        <fullName evidence="8">Guanine nucleotide-binding protein subunit beta-like protein</fullName>
    </recommendedName>
</protein>
<evidence type="ECO:0000313" key="6">
    <source>
        <dbReference type="EMBL" id="GMR60051.1"/>
    </source>
</evidence>
<dbReference type="InterPro" id="IPR001680">
    <property type="entry name" value="WD40_rpt"/>
</dbReference>
<dbReference type="InterPro" id="IPR051865">
    <property type="entry name" value="WD-repeat_CDT2_adapter"/>
</dbReference>
<dbReference type="PANTHER" id="PTHR22852:SF0">
    <property type="entry name" value="DENTICLELESS PROTEIN HOMOLOG"/>
    <property type="match status" value="1"/>
</dbReference>
<comment type="similarity">
    <text evidence="3">Belongs to the WD repeat cdt2 family.</text>
</comment>
<gene>
    <name evidence="6" type="ORF">PMAYCL1PPCAC_30246</name>
</gene>
<evidence type="ECO:0000256" key="1">
    <source>
        <dbReference type="ARBA" id="ARBA00004906"/>
    </source>
</evidence>
<dbReference type="EMBL" id="BTRK01000006">
    <property type="protein sequence ID" value="GMR60051.1"/>
    <property type="molecule type" value="Genomic_DNA"/>
</dbReference>
<dbReference type="GO" id="GO:0005634">
    <property type="term" value="C:nucleus"/>
    <property type="evidence" value="ECO:0007669"/>
    <property type="project" value="TreeGrafter"/>
</dbReference>
<evidence type="ECO:0008006" key="8">
    <source>
        <dbReference type="Google" id="ProtNLM"/>
    </source>
</evidence>
<evidence type="ECO:0000256" key="4">
    <source>
        <dbReference type="PROSITE-ProRule" id="PRU00221"/>
    </source>
</evidence>
<dbReference type="SUPFAM" id="SSF50978">
    <property type="entry name" value="WD40 repeat-like"/>
    <property type="match status" value="1"/>
</dbReference>
<feature type="compositionally biased region" description="Low complexity" evidence="5">
    <location>
        <begin position="610"/>
        <end position="619"/>
    </location>
</feature>
<feature type="repeat" description="WD" evidence="4">
    <location>
        <begin position="125"/>
        <end position="158"/>
    </location>
</feature>
<evidence type="ECO:0000256" key="3">
    <source>
        <dbReference type="ARBA" id="ARBA00038344"/>
    </source>
</evidence>
<comment type="caution">
    <text evidence="6">The sequence shown here is derived from an EMBL/GenBank/DDBJ whole genome shotgun (WGS) entry which is preliminary data.</text>
</comment>
<proteinExistence type="inferred from homology"/>
<name>A0AAN5DAR3_9BILA</name>
<dbReference type="Pfam" id="PF00400">
    <property type="entry name" value="WD40"/>
    <property type="match status" value="2"/>
</dbReference>
<keyword evidence="2" id="KW-0833">Ubl conjugation pathway</keyword>
<evidence type="ECO:0000256" key="5">
    <source>
        <dbReference type="SAM" id="MobiDB-lite"/>
    </source>
</evidence>